<organism evidence="1 2">
    <name type="scientific">Peribacillus deserti</name>
    <dbReference type="NCBI Taxonomy" id="673318"/>
    <lineage>
        <taxon>Bacteria</taxon>
        <taxon>Bacillati</taxon>
        <taxon>Bacillota</taxon>
        <taxon>Bacilli</taxon>
        <taxon>Bacillales</taxon>
        <taxon>Bacillaceae</taxon>
        <taxon>Peribacillus</taxon>
    </lineage>
</organism>
<dbReference type="EMBL" id="JAFBFI010000009">
    <property type="protein sequence ID" value="MBM7692977.1"/>
    <property type="molecule type" value="Genomic_DNA"/>
</dbReference>
<sequence>MKEEKKTYYITVATGQISQDREASEWNFKIEAAQDEIRKLREYFDMNASEDWMTFWRAHLPFLEYHEDKSNDHYDDTLKEVYHMIYTLGDTETKNHIQSMGILNS</sequence>
<accession>A0ABS2QIL8</accession>
<dbReference type="RefSeq" id="WP_204543401.1">
    <property type="nucleotide sequence ID" value="NZ_JAFBFI010000009.1"/>
</dbReference>
<comment type="caution">
    <text evidence="1">The sequence shown here is derived from an EMBL/GenBank/DDBJ whole genome shotgun (WGS) entry which is preliminary data.</text>
</comment>
<dbReference type="Proteomes" id="UP000823486">
    <property type="component" value="Unassembled WGS sequence"/>
</dbReference>
<evidence type="ECO:0000313" key="1">
    <source>
        <dbReference type="EMBL" id="MBM7692977.1"/>
    </source>
</evidence>
<gene>
    <name evidence="1" type="ORF">JOC77_002408</name>
</gene>
<evidence type="ECO:0008006" key="3">
    <source>
        <dbReference type="Google" id="ProtNLM"/>
    </source>
</evidence>
<evidence type="ECO:0000313" key="2">
    <source>
        <dbReference type="Proteomes" id="UP000823486"/>
    </source>
</evidence>
<proteinExistence type="predicted"/>
<reference evidence="1 2" key="1">
    <citation type="submission" date="2021-01" db="EMBL/GenBank/DDBJ databases">
        <title>Genomic Encyclopedia of Type Strains, Phase IV (KMG-IV): sequencing the most valuable type-strain genomes for metagenomic binning, comparative biology and taxonomic classification.</title>
        <authorList>
            <person name="Goeker M."/>
        </authorList>
    </citation>
    <scope>NUCLEOTIDE SEQUENCE [LARGE SCALE GENOMIC DNA]</scope>
    <source>
        <strain evidence="1 2">DSM 105482</strain>
    </source>
</reference>
<keyword evidence="2" id="KW-1185">Reference proteome</keyword>
<protein>
    <recommendedName>
        <fullName evidence="3">Hydrolase</fullName>
    </recommendedName>
</protein>
<name>A0ABS2QIL8_9BACI</name>